<dbReference type="GO" id="GO:0009617">
    <property type="term" value="P:response to bacterium"/>
    <property type="evidence" value="ECO:0007669"/>
    <property type="project" value="TreeGrafter"/>
</dbReference>
<protein>
    <submittedName>
        <fullName evidence="13">Uncharacterized protein LOC108882007</fullName>
    </submittedName>
</protein>
<dbReference type="InterPro" id="IPR013106">
    <property type="entry name" value="Ig_V-set"/>
</dbReference>
<comment type="subcellular location">
    <subcellularLocation>
        <location evidence="1">Cell membrane</location>
    </subcellularLocation>
</comment>
<evidence type="ECO:0000256" key="10">
    <source>
        <dbReference type="SAM" id="SignalP"/>
    </source>
</evidence>
<keyword evidence="3 10" id="KW-0732">Signal</keyword>
<dbReference type="PANTHER" id="PTHR19433:SF111">
    <property type="entry name" value="T CELL RECEPTOR ALPHA VARIABLE 4"/>
    <property type="match status" value="1"/>
</dbReference>
<dbReference type="InterPro" id="IPR052051">
    <property type="entry name" value="TCR_complex_component"/>
</dbReference>
<dbReference type="PROSITE" id="PS50835">
    <property type="entry name" value="IG_LIKE"/>
    <property type="match status" value="1"/>
</dbReference>
<feature type="region of interest" description="Disordered" evidence="8">
    <location>
        <begin position="205"/>
        <end position="227"/>
    </location>
</feature>
<evidence type="ECO:0000259" key="11">
    <source>
        <dbReference type="PROSITE" id="PS50835"/>
    </source>
</evidence>
<feature type="transmembrane region" description="Helical" evidence="9">
    <location>
        <begin position="137"/>
        <end position="158"/>
    </location>
</feature>
<accession>A0AAJ7LQT0</accession>
<evidence type="ECO:0000256" key="7">
    <source>
        <dbReference type="ARBA" id="ARBA00023180"/>
    </source>
</evidence>
<dbReference type="InterPro" id="IPR003599">
    <property type="entry name" value="Ig_sub"/>
</dbReference>
<dbReference type="Gene3D" id="2.60.40.10">
    <property type="entry name" value="Immunoglobulins"/>
    <property type="match status" value="1"/>
</dbReference>
<keyword evidence="6" id="KW-1015">Disulfide bond</keyword>
<dbReference type="InterPro" id="IPR007110">
    <property type="entry name" value="Ig-like_dom"/>
</dbReference>
<feature type="chain" id="PRO_5042550297" evidence="10">
    <location>
        <begin position="22"/>
        <end position="227"/>
    </location>
</feature>
<dbReference type="PANTHER" id="PTHR19433">
    <property type="entry name" value="T-CELL RECEPTOR ALPHA CHAIN V REGION-RELATED"/>
    <property type="match status" value="1"/>
</dbReference>
<organism evidence="12 13">
    <name type="scientific">Lates calcarifer</name>
    <name type="common">Barramundi</name>
    <name type="synonym">Holocentrus calcarifer</name>
    <dbReference type="NCBI Taxonomy" id="8187"/>
    <lineage>
        <taxon>Eukaryota</taxon>
        <taxon>Metazoa</taxon>
        <taxon>Chordata</taxon>
        <taxon>Craniata</taxon>
        <taxon>Vertebrata</taxon>
        <taxon>Euteleostomi</taxon>
        <taxon>Actinopterygii</taxon>
        <taxon>Neopterygii</taxon>
        <taxon>Teleostei</taxon>
        <taxon>Neoteleostei</taxon>
        <taxon>Acanthomorphata</taxon>
        <taxon>Carangaria</taxon>
        <taxon>Carangaria incertae sedis</taxon>
        <taxon>Centropomidae</taxon>
        <taxon>Lates</taxon>
    </lineage>
</organism>
<sequence length="227" mass="25255">MNFTLITALLCTFSWISVSVSEFHTVEVQPGEEVTLLCTNFTSSVAHILWFRLGNEPNASQISSMFTSDGNASYSDGFQNGKFNMTSNSTTLFLNIKPVDLSDSGLYFCGLPTTGNSVISSATYLKVQEKSDELADLMRVILGGLIIFLFIIIIVLVFKIRKLHTAHKEGHNPQHSETQLCERSHLQNLGSDDLNYAALSFLPKAKRSRRPPSERELEPNVVYATSR</sequence>
<dbReference type="Proteomes" id="UP000694890">
    <property type="component" value="Linkage group LG14"/>
</dbReference>
<keyword evidence="2" id="KW-1003">Cell membrane</keyword>
<evidence type="ECO:0000313" key="12">
    <source>
        <dbReference type="Proteomes" id="UP000694890"/>
    </source>
</evidence>
<gene>
    <name evidence="13" type="primary">LOC108882007</name>
</gene>
<evidence type="ECO:0000256" key="8">
    <source>
        <dbReference type="SAM" id="MobiDB-lite"/>
    </source>
</evidence>
<reference evidence="13" key="1">
    <citation type="submission" date="2025-08" db="UniProtKB">
        <authorList>
            <consortium name="RefSeq"/>
        </authorList>
    </citation>
    <scope>IDENTIFICATION</scope>
    <source>
        <tissue evidence="13">Brain</tissue>
    </source>
</reference>
<keyword evidence="9" id="KW-1133">Transmembrane helix</keyword>
<evidence type="ECO:0000256" key="9">
    <source>
        <dbReference type="SAM" id="Phobius"/>
    </source>
</evidence>
<proteinExistence type="predicted"/>
<keyword evidence="5 9" id="KW-0472">Membrane</keyword>
<evidence type="ECO:0000256" key="4">
    <source>
        <dbReference type="ARBA" id="ARBA00022859"/>
    </source>
</evidence>
<dbReference type="GeneID" id="108882007"/>
<evidence type="ECO:0000256" key="6">
    <source>
        <dbReference type="ARBA" id="ARBA00023157"/>
    </source>
</evidence>
<dbReference type="KEGG" id="lcf:108882007"/>
<evidence type="ECO:0000256" key="5">
    <source>
        <dbReference type="ARBA" id="ARBA00023136"/>
    </source>
</evidence>
<dbReference type="RefSeq" id="XP_018529738.1">
    <property type="nucleotide sequence ID" value="XM_018674222.2"/>
</dbReference>
<feature type="domain" description="Ig-like" evidence="11">
    <location>
        <begin position="16"/>
        <end position="120"/>
    </location>
</feature>
<dbReference type="SUPFAM" id="SSF48726">
    <property type="entry name" value="Immunoglobulin"/>
    <property type="match status" value="1"/>
</dbReference>
<dbReference type="GO" id="GO:0002376">
    <property type="term" value="P:immune system process"/>
    <property type="evidence" value="ECO:0007669"/>
    <property type="project" value="UniProtKB-KW"/>
</dbReference>
<dbReference type="SMART" id="SM00409">
    <property type="entry name" value="IG"/>
    <property type="match status" value="1"/>
</dbReference>
<evidence type="ECO:0000313" key="13">
    <source>
        <dbReference type="RefSeq" id="XP_018529738.1"/>
    </source>
</evidence>
<keyword evidence="4" id="KW-0391">Immunity</keyword>
<name>A0AAJ7LQT0_LATCA</name>
<dbReference type="Pfam" id="PF07686">
    <property type="entry name" value="V-set"/>
    <property type="match status" value="1"/>
</dbReference>
<evidence type="ECO:0000256" key="2">
    <source>
        <dbReference type="ARBA" id="ARBA00022475"/>
    </source>
</evidence>
<dbReference type="InterPro" id="IPR036179">
    <property type="entry name" value="Ig-like_dom_sf"/>
</dbReference>
<feature type="signal peptide" evidence="10">
    <location>
        <begin position="1"/>
        <end position="21"/>
    </location>
</feature>
<evidence type="ECO:0000256" key="1">
    <source>
        <dbReference type="ARBA" id="ARBA00004236"/>
    </source>
</evidence>
<keyword evidence="9" id="KW-0812">Transmembrane</keyword>
<dbReference type="InterPro" id="IPR013783">
    <property type="entry name" value="Ig-like_fold"/>
</dbReference>
<dbReference type="AlphaFoldDB" id="A0AAJ7LQT0"/>
<evidence type="ECO:0000256" key="3">
    <source>
        <dbReference type="ARBA" id="ARBA00022729"/>
    </source>
</evidence>
<dbReference type="GO" id="GO:0005886">
    <property type="term" value="C:plasma membrane"/>
    <property type="evidence" value="ECO:0007669"/>
    <property type="project" value="UniProtKB-SubCell"/>
</dbReference>
<keyword evidence="7" id="KW-0325">Glycoprotein</keyword>